<dbReference type="NCBIfam" id="NF003315">
    <property type="entry name" value="PRK04323.1"/>
    <property type="match status" value="1"/>
</dbReference>
<reference evidence="3" key="2">
    <citation type="submission" date="2011-03" db="EMBL/GenBank/DDBJ databases">
        <title>The complete genome of Hippea maritima DSM 10411.</title>
        <authorList>
            <consortium name="US DOE Joint Genome Institute (JGI-PGF)"/>
            <person name="Lucas S."/>
            <person name="Copeland A."/>
            <person name="Lapidus A."/>
            <person name="Bruce D."/>
            <person name="Goodwin L."/>
            <person name="Pitluck S."/>
            <person name="Peters L."/>
            <person name="Kyrpides N."/>
            <person name="Mavromatis K."/>
            <person name="Pagani I."/>
            <person name="Ivanova N."/>
            <person name="Mikhailova N."/>
            <person name="Lu M."/>
            <person name="Detter J.C."/>
            <person name="Tapia R."/>
            <person name="Han C."/>
            <person name="Land M."/>
            <person name="Hauser L."/>
            <person name="Markowitz V."/>
            <person name="Cheng J.-F."/>
            <person name="Hugenholtz P."/>
            <person name="Woyke T."/>
            <person name="Wu D."/>
            <person name="Spring S."/>
            <person name="Schroeder M."/>
            <person name="Brambilla E."/>
            <person name="Klenk H.-P."/>
            <person name="Eisen J.A."/>
        </authorList>
    </citation>
    <scope>NUCLEOTIDE SEQUENCE [LARGE SCALE GENOMIC DNA]</scope>
    <source>
        <strain evidence="3">ATCC 700847 / DSM 10411 / MH2</strain>
    </source>
</reference>
<dbReference type="Pfam" id="PF04025">
    <property type="entry name" value="RemA-like"/>
    <property type="match status" value="1"/>
</dbReference>
<dbReference type="HOGENOM" id="CLU_165326_0_0_7"/>
<dbReference type="eggNOG" id="COG2052">
    <property type="taxonomic scope" value="Bacteria"/>
</dbReference>
<dbReference type="RefSeq" id="WP_013681479.1">
    <property type="nucleotide sequence ID" value="NC_015318.1"/>
</dbReference>
<dbReference type="InterPro" id="IPR007169">
    <property type="entry name" value="RemA-like"/>
</dbReference>
<keyword evidence="3" id="KW-1185">Reference proteome</keyword>
<proteinExistence type="inferred from homology"/>
<dbReference type="HAMAP" id="MF_01503">
    <property type="entry name" value="RemA"/>
    <property type="match status" value="1"/>
</dbReference>
<comment type="similarity">
    <text evidence="1">Belongs to the RemA family.</text>
</comment>
<evidence type="ECO:0000313" key="3">
    <source>
        <dbReference type="Proteomes" id="UP000008139"/>
    </source>
</evidence>
<protein>
    <recommendedName>
        <fullName evidence="1">Putative regulatory protein Hipma_0466</fullName>
    </recommendedName>
</protein>
<dbReference type="STRING" id="760142.Hipma_0466"/>
<organism evidence="2 3">
    <name type="scientific">Hippea maritima (strain ATCC 700847 / DSM 10411 / MH2)</name>
    <dbReference type="NCBI Taxonomy" id="760142"/>
    <lineage>
        <taxon>Bacteria</taxon>
        <taxon>Pseudomonadati</taxon>
        <taxon>Campylobacterota</taxon>
        <taxon>Desulfurellia</taxon>
        <taxon>Desulfurellales</taxon>
        <taxon>Hippeaceae</taxon>
        <taxon>Hippea</taxon>
    </lineage>
</organism>
<dbReference type="PANTHER" id="PTHR38449">
    <property type="entry name" value="REGULATORY PROTEIN TM_1690-RELATED"/>
    <property type="match status" value="1"/>
</dbReference>
<name>F2LUB2_HIPMA</name>
<gene>
    <name evidence="2" type="ordered locus">Hipma_0466</name>
</gene>
<dbReference type="OrthoDB" id="5432174at2"/>
<sequence length="77" mass="8241">MGVVNIGFGNFVNTDRIVAIVNPASAPIKRLREQLEKEGKVIDATQGRKTRAIVIMDSGHVVLSGIAVNTLAERVGQ</sequence>
<dbReference type="AlphaFoldDB" id="F2LUB2"/>
<dbReference type="KEGG" id="hmr:Hipma_0466"/>
<evidence type="ECO:0000313" key="2">
    <source>
        <dbReference type="EMBL" id="AEA33438.1"/>
    </source>
</evidence>
<evidence type="ECO:0000256" key="1">
    <source>
        <dbReference type="HAMAP-Rule" id="MF_01503"/>
    </source>
</evidence>
<dbReference type="InParanoid" id="F2LUB2"/>
<accession>F2LUB2</accession>
<dbReference type="Proteomes" id="UP000008139">
    <property type="component" value="Chromosome"/>
</dbReference>
<reference evidence="2 3" key="1">
    <citation type="journal article" date="2011" name="Stand. Genomic Sci.">
        <title>Complete genome sequence of the thermophilic sulfur-reducer Hippea maritima type strain (MH(2)).</title>
        <authorList>
            <person name="Huntemann M."/>
            <person name="Lu M."/>
            <person name="Nolan M."/>
            <person name="Lapidus A."/>
            <person name="Lucas S."/>
            <person name="Hammon N."/>
            <person name="Deshpande S."/>
            <person name="Cheng J.F."/>
            <person name="Tapia R."/>
            <person name="Han C."/>
            <person name="Goodwin L."/>
            <person name="Pitluck S."/>
            <person name="Liolios K."/>
            <person name="Pagani I."/>
            <person name="Ivanova N."/>
            <person name="Ovchinikova G."/>
            <person name="Pati A."/>
            <person name="Chen A."/>
            <person name="Palaniappan K."/>
            <person name="Land M."/>
            <person name="Hauser L."/>
            <person name="Jeffries C.D."/>
            <person name="Detter J.C."/>
            <person name="Brambilla E.M."/>
            <person name="Rohde M."/>
            <person name="Spring S."/>
            <person name="Goker M."/>
            <person name="Woyke T."/>
            <person name="Bristow J."/>
            <person name="Eisen J.A."/>
            <person name="Markowitz V."/>
            <person name="Hugenholtz P."/>
            <person name="Kyrpides N.C."/>
            <person name="Klenk H.P."/>
            <person name="Mavromatis K."/>
        </authorList>
    </citation>
    <scope>NUCLEOTIDE SEQUENCE [LARGE SCALE GENOMIC DNA]</scope>
    <source>
        <strain evidence="3">ATCC 700847 / DSM 10411 / MH2</strain>
    </source>
</reference>
<dbReference type="PANTHER" id="PTHR38449:SF1">
    <property type="entry name" value="REGULATORY PROTEIN SSL2874-RELATED"/>
    <property type="match status" value="1"/>
</dbReference>
<dbReference type="EMBL" id="CP002606">
    <property type="protein sequence ID" value="AEA33438.1"/>
    <property type="molecule type" value="Genomic_DNA"/>
</dbReference>